<accession>A0ABY2QF51</accession>
<protein>
    <submittedName>
        <fullName evidence="1">DUF3240 domain-containing protein</fullName>
    </submittedName>
</protein>
<gene>
    <name evidence="1" type="ORF">E5988_13185</name>
</gene>
<dbReference type="Proteomes" id="UP000308038">
    <property type="component" value="Unassembled WGS sequence"/>
</dbReference>
<organism evidence="1 2">
    <name type="scientific">Sphingomonas olei</name>
    <dbReference type="NCBI Taxonomy" id="1886787"/>
    <lineage>
        <taxon>Bacteria</taxon>
        <taxon>Pseudomonadati</taxon>
        <taxon>Pseudomonadota</taxon>
        <taxon>Alphaproteobacteria</taxon>
        <taxon>Sphingomonadales</taxon>
        <taxon>Sphingomonadaceae</taxon>
        <taxon>Sphingomonas</taxon>
    </lineage>
</organism>
<sequence length="99" mass="10642">MSRVLLTLTCGVADAEAIAAGLRDTLHVPVHQRAETVLGRDFDDAGTVERVAGALARIAITLDIPADQMARALDIATTTRRRLPFRWHTVAILDGGRVA</sequence>
<evidence type="ECO:0000313" key="1">
    <source>
        <dbReference type="EMBL" id="THG39187.1"/>
    </source>
</evidence>
<evidence type="ECO:0000313" key="2">
    <source>
        <dbReference type="Proteomes" id="UP000308038"/>
    </source>
</evidence>
<dbReference type="RefSeq" id="WP_136451958.1">
    <property type="nucleotide sequence ID" value="NZ_SSTI01000009.1"/>
</dbReference>
<reference evidence="1 2" key="1">
    <citation type="submission" date="2019-04" db="EMBL/GenBank/DDBJ databases">
        <title>Microbes associate with the intestines of laboratory mice.</title>
        <authorList>
            <person name="Navarre W."/>
            <person name="Wong E."/>
            <person name="Huang K.C."/>
            <person name="Tropini C."/>
            <person name="Ng K."/>
            <person name="Yu B."/>
        </authorList>
    </citation>
    <scope>NUCLEOTIDE SEQUENCE [LARGE SCALE GENOMIC DNA]</scope>
    <source>
        <strain evidence="1 2">NM83_B4-11</strain>
    </source>
</reference>
<dbReference type="EMBL" id="SSTI01000009">
    <property type="protein sequence ID" value="THG39187.1"/>
    <property type="molecule type" value="Genomic_DNA"/>
</dbReference>
<name>A0ABY2QF51_9SPHN</name>
<keyword evidence="2" id="KW-1185">Reference proteome</keyword>
<comment type="caution">
    <text evidence="1">The sequence shown here is derived from an EMBL/GenBank/DDBJ whole genome shotgun (WGS) entry which is preliminary data.</text>
</comment>
<proteinExistence type="predicted"/>